<name>A0AAD4KCZ4_9EURO</name>
<dbReference type="Pfam" id="PF00172">
    <property type="entry name" value="Zn_clus"/>
    <property type="match status" value="1"/>
</dbReference>
<feature type="domain" description="Zn(2)-C6 fungal-type" evidence="6">
    <location>
        <begin position="142"/>
        <end position="170"/>
    </location>
</feature>
<keyword evidence="2" id="KW-0805">Transcription regulation</keyword>
<dbReference type="CDD" id="cd00067">
    <property type="entry name" value="GAL4"/>
    <property type="match status" value="1"/>
</dbReference>
<dbReference type="PANTHER" id="PTHR37534">
    <property type="entry name" value="TRANSCRIPTIONAL ACTIVATOR PROTEIN UGA3"/>
    <property type="match status" value="1"/>
</dbReference>
<dbReference type="GO" id="GO:0000981">
    <property type="term" value="F:DNA-binding transcription factor activity, RNA polymerase II-specific"/>
    <property type="evidence" value="ECO:0007669"/>
    <property type="project" value="InterPro"/>
</dbReference>
<dbReference type="SMART" id="SM00066">
    <property type="entry name" value="GAL4"/>
    <property type="match status" value="1"/>
</dbReference>
<dbReference type="EMBL" id="JAJTJA010000018">
    <property type="protein sequence ID" value="KAH8688657.1"/>
    <property type="molecule type" value="Genomic_DNA"/>
</dbReference>
<dbReference type="RefSeq" id="XP_046065143.1">
    <property type="nucleotide sequence ID" value="XM_046219224.1"/>
</dbReference>
<comment type="caution">
    <text evidence="7">The sequence shown here is derived from an EMBL/GenBank/DDBJ whole genome shotgun (WGS) entry which is preliminary data.</text>
</comment>
<evidence type="ECO:0000256" key="1">
    <source>
        <dbReference type="ARBA" id="ARBA00004123"/>
    </source>
</evidence>
<protein>
    <recommendedName>
        <fullName evidence="6">Zn(2)-C6 fungal-type domain-containing protein</fullName>
    </recommendedName>
</protein>
<accession>A0AAD4KCZ4</accession>
<keyword evidence="3" id="KW-0238">DNA-binding</keyword>
<dbReference type="GO" id="GO:0008270">
    <property type="term" value="F:zinc ion binding"/>
    <property type="evidence" value="ECO:0007669"/>
    <property type="project" value="InterPro"/>
</dbReference>
<comment type="subcellular location">
    <subcellularLocation>
        <location evidence="1">Nucleus</location>
    </subcellularLocation>
</comment>
<keyword evidence="8" id="KW-1185">Reference proteome</keyword>
<organism evidence="7 8">
    <name type="scientific">Talaromyces proteolyticus</name>
    <dbReference type="NCBI Taxonomy" id="1131652"/>
    <lineage>
        <taxon>Eukaryota</taxon>
        <taxon>Fungi</taxon>
        <taxon>Dikarya</taxon>
        <taxon>Ascomycota</taxon>
        <taxon>Pezizomycotina</taxon>
        <taxon>Eurotiomycetes</taxon>
        <taxon>Eurotiomycetidae</taxon>
        <taxon>Eurotiales</taxon>
        <taxon>Trichocomaceae</taxon>
        <taxon>Talaromyces</taxon>
        <taxon>Talaromyces sect. Bacilispori</taxon>
    </lineage>
</organism>
<proteinExistence type="predicted"/>
<dbReference type="Proteomes" id="UP001201262">
    <property type="component" value="Unassembled WGS sequence"/>
</dbReference>
<dbReference type="GeneID" id="70249511"/>
<gene>
    <name evidence="7" type="ORF">BGW36DRAFT_412845</name>
</gene>
<dbReference type="SUPFAM" id="SSF57701">
    <property type="entry name" value="Zn2/Cys6 DNA-binding domain"/>
    <property type="match status" value="1"/>
</dbReference>
<sequence length="514" mass="57696">MPRRHVIPKCLTGNSNVQQRRPAQDVSSSVIDPATSSMTFSDLNGHASDSILAYSCQYPHLDTSTRTFSSVYESTDNCRETRNWIDWGHLRNQRGEKCHHEVSDKATANQSANCETNVGFLQFIHSASMPRRPRLSPLRRSGCATCKYRHRKCDEQKPRCGNGHRLGLECKQSELFRVSKLPRYDIDIFSYFNCSLDAASPEVPAGRDTHEDHGLLDNEEEDNNIGIVGTAPKSTPSMSCIGFSPSQGVPLTWEQPQASSMEHYLLHHYIFNMSTVLFNVDSPSNPLRSVLLPRAVTSQTLMNALYAASALHVFVGKRDSEFQTQSLTYYNKAASALHHLIISGGSNGRFHLQGIQKMFDIRFFQDNIAKLAPETVAYVQSFIAYHTHIAGLTRLEKLSSPTTIDTEQEFEPDMESLNIKIDPYMGVSASFISLLHVAAATITVDPTKPTNLDIMMKSVIKLYHRLQSDQVKKPVSLSPSEELAMERIDCLDHIANVYRNAFGLFLIFLHLARL</sequence>
<evidence type="ECO:0000256" key="5">
    <source>
        <dbReference type="ARBA" id="ARBA00023242"/>
    </source>
</evidence>
<evidence type="ECO:0000256" key="3">
    <source>
        <dbReference type="ARBA" id="ARBA00023125"/>
    </source>
</evidence>
<reference evidence="7" key="1">
    <citation type="submission" date="2021-12" db="EMBL/GenBank/DDBJ databases">
        <title>Convergent genome expansion in fungi linked to evolution of root-endophyte symbiosis.</title>
        <authorList>
            <consortium name="DOE Joint Genome Institute"/>
            <person name="Ke Y.-H."/>
            <person name="Bonito G."/>
            <person name="Liao H.-L."/>
            <person name="Looney B."/>
            <person name="Rojas-Flechas A."/>
            <person name="Nash J."/>
            <person name="Hameed K."/>
            <person name="Schadt C."/>
            <person name="Martin F."/>
            <person name="Crous P.W."/>
            <person name="Miettinen O."/>
            <person name="Magnuson J.K."/>
            <person name="Labbe J."/>
            <person name="Jacobson D."/>
            <person name="Doktycz M.J."/>
            <person name="Veneault-Fourrey C."/>
            <person name="Kuo A."/>
            <person name="Mondo S."/>
            <person name="Calhoun S."/>
            <person name="Riley R."/>
            <person name="Ohm R."/>
            <person name="LaButti K."/>
            <person name="Andreopoulos B."/>
            <person name="Pangilinan J."/>
            <person name="Nolan M."/>
            <person name="Tritt A."/>
            <person name="Clum A."/>
            <person name="Lipzen A."/>
            <person name="Daum C."/>
            <person name="Barry K."/>
            <person name="Grigoriev I.V."/>
            <person name="Vilgalys R."/>
        </authorList>
    </citation>
    <scope>NUCLEOTIDE SEQUENCE</scope>
    <source>
        <strain evidence="7">PMI_201</strain>
    </source>
</reference>
<dbReference type="PROSITE" id="PS50048">
    <property type="entry name" value="ZN2_CY6_FUNGAL_2"/>
    <property type="match status" value="1"/>
</dbReference>
<dbReference type="Pfam" id="PF11951">
    <property type="entry name" value="Fungal_trans_2"/>
    <property type="match status" value="1"/>
</dbReference>
<dbReference type="Gene3D" id="4.10.240.10">
    <property type="entry name" value="Zn(2)-C6 fungal-type DNA-binding domain"/>
    <property type="match status" value="1"/>
</dbReference>
<keyword evidence="5" id="KW-0539">Nucleus</keyword>
<dbReference type="PANTHER" id="PTHR37534:SF46">
    <property type="entry name" value="ZN(II)2CYS6 TRANSCRIPTION FACTOR (EUROFUNG)"/>
    <property type="match status" value="1"/>
</dbReference>
<evidence type="ECO:0000256" key="4">
    <source>
        <dbReference type="ARBA" id="ARBA00023163"/>
    </source>
</evidence>
<evidence type="ECO:0000313" key="7">
    <source>
        <dbReference type="EMBL" id="KAH8688657.1"/>
    </source>
</evidence>
<evidence type="ECO:0000313" key="8">
    <source>
        <dbReference type="Proteomes" id="UP001201262"/>
    </source>
</evidence>
<keyword evidence="4" id="KW-0804">Transcription</keyword>
<dbReference type="GO" id="GO:0003677">
    <property type="term" value="F:DNA binding"/>
    <property type="evidence" value="ECO:0007669"/>
    <property type="project" value="UniProtKB-KW"/>
</dbReference>
<dbReference type="InterPro" id="IPR021858">
    <property type="entry name" value="Fun_TF"/>
</dbReference>
<dbReference type="GO" id="GO:0005634">
    <property type="term" value="C:nucleus"/>
    <property type="evidence" value="ECO:0007669"/>
    <property type="project" value="UniProtKB-SubCell"/>
</dbReference>
<evidence type="ECO:0000256" key="2">
    <source>
        <dbReference type="ARBA" id="ARBA00023015"/>
    </source>
</evidence>
<dbReference type="AlphaFoldDB" id="A0AAD4KCZ4"/>
<dbReference type="InterPro" id="IPR001138">
    <property type="entry name" value="Zn2Cys6_DnaBD"/>
</dbReference>
<dbReference type="InterPro" id="IPR036864">
    <property type="entry name" value="Zn2-C6_fun-type_DNA-bd_sf"/>
</dbReference>
<evidence type="ECO:0000259" key="6">
    <source>
        <dbReference type="PROSITE" id="PS50048"/>
    </source>
</evidence>